<sequence>MNLPSMPPQQHFVSLIHIYYLTPKLIVREYTYAKINPRLADSMTPHLEQSDRNNSPRRNLPRSSSPYPGRGRQMTRRRYSRSPDQTPSRSPHRDVQEN</sequence>
<dbReference type="EMBL" id="CP092874">
    <property type="protein sequence ID" value="UYV74737.1"/>
    <property type="molecule type" value="Genomic_DNA"/>
</dbReference>
<name>A0ABY6L2Q0_9ARAC</name>
<feature type="compositionally biased region" description="Low complexity" evidence="1">
    <location>
        <begin position="52"/>
        <end position="68"/>
    </location>
</feature>
<gene>
    <name evidence="2" type="ORF">LAZ67_12000750</name>
</gene>
<organism evidence="2 3">
    <name type="scientific">Cordylochernes scorpioides</name>
    <dbReference type="NCBI Taxonomy" id="51811"/>
    <lineage>
        <taxon>Eukaryota</taxon>
        <taxon>Metazoa</taxon>
        <taxon>Ecdysozoa</taxon>
        <taxon>Arthropoda</taxon>
        <taxon>Chelicerata</taxon>
        <taxon>Arachnida</taxon>
        <taxon>Pseudoscorpiones</taxon>
        <taxon>Cheliferoidea</taxon>
        <taxon>Chernetidae</taxon>
        <taxon>Cordylochernes</taxon>
    </lineage>
</organism>
<evidence type="ECO:0000313" key="3">
    <source>
        <dbReference type="Proteomes" id="UP001235939"/>
    </source>
</evidence>
<evidence type="ECO:0000256" key="1">
    <source>
        <dbReference type="SAM" id="MobiDB-lite"/>
    </source>
</evidence>
<feature type="region of interest" description="Disordered" evidence="1">
    <location>
        <begin position="39"/>
        <end position="98"/>
    </location>
</feature>
<dbReference type="Proteomes" id="UP001235939">
    <property type="component" value="Chromosome 12"/>
</dbReference>
<accession>A0ABY6L2Q0</accession>
<keyword evidence="3" id="KW-1185">Reference proteome</keyword>
<evidence type="ECO:0000313" key="2">
    <source>
        <dbReference type="EMBL" id="UYV74737.1"/>
    </source>
</evidence>
<protein>
    <submittedName>
        <fullName evidence="2">Uncharacterized protein</fullName>
    </submittedName>
</protein>
<reference evidence="2 3" key="1">
    <citation type="submission" date="2022-01" db="EMBL/GenBank/DDBJ databases">
        <title>A chromosomal length assembly of Cordylochernes scorpioides.</title>
        <authorList>
            <person name="Zeh D."/>
            <person name="Zeh J."/>
        </authorList>
    </citation>
    <scope>NUCLEOTIDE SEQUENCE [LARGE SCALE GENOMIC DNA]</scope>
    <source>
        <strain evidence="2">IN4F17</strain>
        <tissue evidence="2">Whole Body</tissue>
    </source>
</reference>
<proteinExistence type="predicted"/>